<protein>
    <recommendedName>
        <fullName evidence="2">Integrase catalytic domain-containing protein</fullName>
    </recommendedName>
</protein>
<dbReference type="InterPro" id="IPR036397">
    <property type="entry name" value="RNaseH_sf"/>
</dbReference>
<keyword evidence="1" id="KW-1133">Transmembrane helix</keyword>
<evidence type="ECO:0000259" key="2">
    <source>
        <dbReference type="PROSITE" id="PS50994"/>
    </source>
</evidence>
<evidence type="ECO:0000313" key="3">
    <source>
        <dbReference type="EMBL" id="KYM95705.1"/>
    </source>
</evidence>
<dbReference type="Proteomes" id="UP000078542">
    <property type="component" value="Unassembled WGS sequence"/>
</dbReference>
<dbReference type="PROSITE" id="PS50994">
    <property type="entry name" value="INTEGRASE"/>
    <property type="match status" value="1"/>
</dbReference>
<accession>A0A151I9J7</accession>
<evidence type="ECO:0000313" key="4">
    <source>
        <dbReference type="Proteomes" id="UP000078542"/>
    </source>
</evidence>
<evidence type="ECO:0000256" key="1">
    <source>
        <dbReference type="SAM" id="Phobius"/>
    </source>
</evidence>
<dbReference type="GO" id="GO:0015074">
    <property type="term" value="P:DNA integration"/>
    <property type="evidence" value="ECO:0007669"/>
    <property type="project" value="InterPro"/>
</dbReference>
<proteinExistence type="predicted"/>
<dbReference type="Pfam" id="PF18701">
    <property type="entry name" value="DUF5641"/>
    <property type="match status" value="1"/>
</dbReference>
<dbReference type="EMBL" id="KQ978276">
    <property type="protein sequence ID" value="KYM95705.1"/>
    <property type="molecule type" value="Genomic_DNA"/>
</dbReference>
<dbReference type="Gene3D" id="3.30.420.10">
    <property type="entry name" value="Ribonuclease H-like superfamily/Ribonuclease H"/>
    <property type="match status" value="1"/>
</dbReference>
<keyword evidence="1" id="KW-0812">Transmembrane</keyword>
<sequence>MSVKTKGMTLGPVERNIIVRGEWLTDTHMNHFQQLLASCSDYKPVETWRIQLLDTIQAVFYDKDHSAVNKLYSTAVVHAYDSEGSPRACRVLLDCGSQANFVSKKFVKALGLQTRPLSVSVRQRFWPLSLRSTTRGIIQKCIGCFKAKPAQSEVLMSSLPATRVNVSRPFSHCGVDYAGPFLLREGKRRNARSHKSYVSFFVCFATKAVYLELVEAFIAAFKRFISRRGKPSHMYSDNGTTFVGAQKQIQELYDIYNSHEVQAKFKNFFLELEISWNFIPPNAPHFGGLWEAAVKSAKHHMTRIVGKALLTFKEMQTVFCEIEAILNSRPLTPLSSDPNDLAYLSPGHFLVGTVLNGLPYADFTDVNENRLMRLQRVEQTRQHFWRRWSNEYLHPLQARSKWMVDKGTPLSAGQLVLIQQQNLAPLQWAMGRVQEVHPGSDGLVRTALVKTAKGSYVRPLSKLAILPIEC</sequence>
<keyword evidence="4" id="KW-1185">Reference proteome</keyword>
<dbReference type="InterPro" id="IPR001584">
    <property type="entry name" value="Integrase_cat-core"/>
</dbReference>
<dbReference type="PANTHER" id="PTHR47331:SF1">
    <property type="entry name" value="GAG-LIKE PROTEIN"/>
    <property type="match status" value="1"/>
</dbReference>
<dbReference type="AlphaFoldDB" id="A0A151I9J7"/>
<feature type="transmembrane region" description="Helical" evidence="1">
    <location>
        <begin position="197"/>
        <end position="221"/>
    </location>
</feature>
<name>A0A151I9J7_9HYME</name>
<dbReference type="PANTHER" id="PTHR47331">
    <property type="entry name" value="PHD-TYPE DOMAIN-CONTAINING PROTEIN"/>
    <property type="match status" value="1"/>
</dbReference>
<feature type="domain" description="Integrase catalytic" evidence="2">
    <location>
        <begin position="165"/>
        <end position="354"/>
    </location>
</feature>
<dbReference type="InterPro" id="IPR012337">
    <property type="entry name" value="RNaseH-like_sf"/>
</dbReference>
<dbReference type="InterPro" id="IPR040676">
    <property type="entry name" value="DUF5641"/>
</dbReference>
<keyword evidence="1" id="KW-0472">Membrane</keyword>
<dbReference type="GO" id="GO:0003676">
    <property type="term" value="F:nucleic acid binding"/>
    <property type="evidence" value="ECO:0007669"/>
    <property type="project" value="InterPro"/>
</dbReference>
<dbReference type="STRING" id="456900.A0A151I9J7"/>
<organism evidence="3 4">
    <name type="scientific">Cyphomyrmex costatus</name>
    <dbReference type="NCBI Taxonomy" id="456900"/>
    <lineage>
        <taxon>Eukaryota</taxon>
        <taxon>Metazoa</taxon>
        <taxon>Ecdysozoa</taxon>
        <taxon>Arthropoda</taxon>
        <taxon>Hexapoda</taxon>
        <taxon>Insecta</taxon>
        <taxon>Pterygota</taxon>
        <taxon>Neoptera</taxon>
        <taxon>Endopterygota</taxon>
        <taxon>Hymenoptera</taxon>
        <taxon>Apocrita</taxon>
        <taxon>Aculeata</taxon>
        <taxon>Formicoidea</taxon>
        <taxon>Formicidae</taxon>
        <taxon>Myrmicinae</taxon>
        <taxon>Cyphomyrmex</taxon>
    </lineage>
</organism>
<dbReference type="SUPFAM" id="SSF53098">
    <property type="entry name" value="Ribonuclease H-like"/>
    <property type="match status" value="1"/>
</dbReference>
<gene>
    <name evidence="3" type="ORF">ALC62_13647</name>
</gene>
<reference evidence="3 4" key="1">
    <citation type="submission" date="2016-03" db="EMBL/GenBank/DDBJ databases">
        <title>Cyphomyrmex costatus WGS genome.</title>
        <authorList>
            <person name="Nygaard S."/>
            <person name="Hu H."/>
            <person name="Boomsma J."/>
            <person name="Zhang G."/>
        </authorList>
    </citation>
    <scope>NUCLEOTIDE SEQUENCE [LARGE SCALE GENOMIC DNA]</scope>
    <source>
        <strain evidence="3">MS0001</strain>
        <tissue evidence="3">Whole body</tissue>
    </source>
</reference>